<dbReference type="PANTHER" id="PTHR42781:SF4">
    <property type="entry name" value="SPERMIDINE_PUTRESCINE IMPORT ATP-BINDING PROTEIN POTA"/>
    <property type="match status" value="1"/>
</dbReference>
<dbReference type="InterPro" id="IPR004606">
    <property type="entry name" value="Mop_domain"/>
</dbReference>
<keyword evidence="5" id="KW-0547">Nucleotide-binding</keyword>
<dbReference type="PROSITE" id="PS50928">
    <property type="entry name" value="ABC_TM1"/>
    <property type="match status" value="1"/>
</dbReference>
<dbReference type="PANTHER" id="PTHR42781">
    <property type="entry name" value="SPERMIDINE/PUTRESCINE IMPORT ATP-BINDING PROTEIN POTA"/>
    <property type="match status" value="1"/>
</dbReference>
<dbReference type="GO" id="GO:0015098">
    <property type="term" value="F:molybdate ion transmembrane transporter activity"/>
    <property type="evidence" value="ECO:0007669"/>
    <property type="project" value="InterPro"/>
</dbReference>
<evidence type="ECO:0000256" key="4">
    <source>
        <dbReference type="ARBA" id="ARBA00022692"/>
    </source>
</evidence>
<dbReference type="Gene3D" id="2.40.50.100">
    <property type="match status" value="1"/>
</dbReference>
<evidence type="ECO:0000256" key="9">
    <source>
        <dbReference type="SAM" id="Phobius"/>
    </source>
</evidence>
<evidence type="ECO:0000256" key="6">
    <source>
        <dbReference type="ARBA" id="ARBA00022840"/>
    </source>
</evidence>
<dbReference type="Pfam" id="PF03459">
    <property type="entry name" value="TOBE"/>
    <property type="match status" value="1"/>
</dbReference>
<dbReference type="InterPro" id="IPR003593">
    <property type="entry name" value="AAA+_ATPase"/>
</dbReference>
<evidence type="ECO:0000256" key="3">
    <source>
        <dbReference type="ARBA" id="ARBA00022505"/>
    </source>
</evidence>
<dbReference type="PROSITE" id="PS51866">
    <property type="entry name" value="MOP"/>
    <property type="match status" value="1"/>
</dbReference>
<dbReference type="CDD" id="cd06261">
    <property type="entry name" value="TM_PBP2"/>
    <property type="match status" value="1"/>
</dbReference>
<dbReference type="GO" id="GO:0005524">
    <property type="term" value="F:ATP binding"/>
    <property type="evidence" value="ECO:0007669"/>
    <property type="project" value="UniProtKB-KW"/>
</dbReference>
<dbReference type="SUPFAM" id="SSF161098">
    <property type="entry name" value="MetI-like"/>
    <property type="match status" value="1"/>
</dbReference>
<dbReference type="InterPro" id="IPR027417">
    <property type="entry name" value="P-loop_NTPase"/>
</dbReference>
<dbReference type="STRING" id="5454.A0A163LEZ5"/>
<name>A0A163LEZ5_DIDRA</name>
<dbReference type="SUPFAM" id="SSF52540">
    <property type="entry name" value="P-loop containing nucleoside triphosphate hydrolases"/>
    <property type="match status" value="1"/>
</dbReference>
<gene>
    <name evidence="13" type="ORF">ST47_g1293</name>
</gene>
<evidence type="ECO:0000256" key="7">
    <source>
        <dbReference type="ARBA" id="ARBA00022989"/>
    </source>
</evidence>
<evidence type="ECO:0000259" key="11">
    <source>
        <dbReference type="PROSITE" id="PS50928"/>
    </source>
</evidence>
<feature type="domain" description="ABC transmembrane type-1" evidence="11">
    <location>
        <begin position="23"/>
        <end position="225"/>
    </location>
</feature>
<keyword evidence="14" id="KW-1185">Reference proteome</keyword>
<keyword evidence="3" id="KW-0500">Molybdenum</keyword>
<dbReference type="InterPro" id="IPR050093">
    <property type="entry name" value="ABC_SmlMolc_Importer"/>
</dbReference>
<dbReference type="InterPro" id="IPR008995">
    <property type="entry name" value="Mo/tungstate-bd_C_term_dom"/>
</dbReference>
<comment type="caution">
    <text evidence="13">The sequence shown here is derived from an EMBL/GenBank/DDBJ whole genome shotgun (WGS) entry which is preliminary data.</text>
</comment>
<dbReference type="EMBL" id="JYNV01000060">
    <property type="protein sequence ID" value="KZM27739.1"/>
    <property type="molecule type" value="Genomic_DNA"/>
</dbReference>
<dbReference type="PROSITE" id="PS50893">
    <property type="entry name" value="ABC_TRANSPORTER_2"/>
    <property type="match status" value="1"/>
</dbReference>
<dbReference type="GO" id="GO:0016020">
    <property type="term" value="C:membrane"/>
    <property type="evidence" value="ECO:0007669"/>
    <property type="project" value="UniProtKB-SubCell"/>
</dbReference>
<evidence type="ECO:0000313" key="14">
    <source>
        <dbReference type="Proteomes" id="UP000076837"/>
    </source>
</evidence>
<evidence type="ECO:0000256" key="1">
    <source>
        <dbReference type="ARBA" id="ARBA00004141"/>
    </source>
</evidence>
<dbReference type="InterPro" id="IPR035906">
    <property type="entry name" value="MetI-like_sf"/>
</dbReference>
<dbReference type="InterPro" id="IPR011867">
    <property type="entry name" value="ModB_ABC"/>
</dbReference>
<protein>
    <recommendedName>
        <fullName evidence="15">ATPase</fullName>
    </recommendedName>
</protein>
<dbReference type="GO" id="GO:0016887">
    <property type="term" value="F:ATP hydrolysis activity"/>
    <property type="evidence" value="ECO:0007669"/>
    <property type="project" value="InterPro"/>
</dbReference>
<keyword evidence="7 9" id="KW-1133">Transmembrane helix</keyword>
<dbReference type="Gene3D" id="3.40.50.300">
    <property type="entry name" value="P-loop containing nucleotide triphosphate hydrolases"/>
    <property type="match status" value="1"/>
</dbReference>
<dbReference type="InterPro" id="IPR000515">
    <property type="entry name" value="MetI-like"/>
</dbReference>
<dbReference type="SMART" id="SM00382">
    <property type="entry name" value="AAA"/>
    <property type="match status" value="1"/>
</dbReference>
<dbReference type="InterPro" id="IPR003439">
    <property type="entry name" value="ABC_transporter-like_ATP-bd"/>
</dbReference>
<keyword evidence="2" id="KW-0813">Transport</keyword>
<feature type="transmembrane region" description="Helical" evidence="9">
    <location>
        <begin position="206"/>
        <end position="224"/>
    </location>
</feature>
<dbReference type="SUPFAM" id="SSF50331">
    <property type="entry name" value="MOP-like"/>
    <property type="match status" value="1"/>
</dbReference>
<dbReference type="Pfam" id="PF00005">
    <property type="entry name" value="ABC_tran"/>
    <property type="match status" value="1"/>
</dbReference>
<comment type="subcellular location">
    <subcellularLocation>
        <location evidence="1">Membrane</location>
        <topology evidence="1">Multi-pass membrane protein</topology>
    </subcellularLocation>
</comment>
<accession>A0A163LEZ5</accession>
<feature type="transmembrane region" description="Helical" evidence="9">
    <location>
        <begin position="30"/>
        <end position="49"/>
    </location>
</feature>
<organism evidence="13 14">
    <name type="scientific">Didymella rabiei</name>
    <name type="common">Chickpea ascochyta blight fungus</name>
    <name type="synonym">Mycosphaerella rabiei</name>
    <dbReference type="NCBI Taxonomy" id="5454"/>
    <lineage>
        <taxon>Eukaryota</taxon>
        <taxon>Fungi</taxon>
        <taxon>Dikarya</taxon>
        <taxon>Ascomycota</taxon>
        <taxon>Pezizomycotina</taxon>
        <taxon>Dothideomycetes</taxon>
        <taxon>Pleosporomycetidae</taxon>
        <taxon>Pleosporales</taxon>
        <taxon>Pleosporineae</taxon>
        <taxon>Didymellaceae</taxon>
        <taxon>Ascochyta</taxon>
    </lineage>
</organism>
<feature type="transmembrane region" description="Helical" evidence="9">
    <location>
        <begin position="61"/>
        <end position="83"/>
    </location>
</feature>
<dbReference type="PROSITE" id="PS00211">
    <property type="entry name" value="ABC_TRANSPORTER_1"/>
    <property type="match status" value="1"/>
</dbReference>
<evidence type="ECO:0000256" key="8">
    <source>
        <dbReference type="ARBA" id="ARBA00023136"/>
    </source>
</evidence>
<dbReference type="Pfam" id="PF00528">
    <property type="entry name" value="BPD_transp_1"/>
    <property type="match status" value="1"/>
</dbReference>
<dbReference type="InterPro" id="IPR017871">
    <property type="entry name" value="ABC_transporter-like_CS"/>
</dbReference>
<dbReference type="InterPro" id="IPR006469">
    <property type="entry name" value="NifC_ABC_porter"/>
</dbReference>
<dbReference type="Gene3D" id="1.10.3720.10">
    <property type="entry name" value="MetI-like"/>
    <property type="match status" value="1"/>
</dbReference>
<sequence length="573" mass="59442">MLATVQWSQFWELVTSESSVAALKLSLKTAAMSTLLCILFGVPMAAVLARSHFRGLSVLRSLILLPLVLPPVVGGIALLYTFGRKGLIGEQLEVLGIQIAFSTTAVVLAQTFVALPFLVVSLEGALRTAGTRYEAVASTLGARPTTVLRRVTLPLVLPGLVSGAVLAFARALGEFGATLTFAGSLQGVTRTLPLEIYLQRETDPDAAVALSLVLVVVAVVIVVARDVVATFDVAAGEVTAVLGPNGAGKSTVLAAVAGLHHPRRGLIELNSRVLTDTGRGVALAPHRRGTALLAQEALLFPHLSAAANVAFAPRSAGRSRRDSADSARHWLDAVDAAELADRKPSQLSGGQAQRVAVARALAAEPELLLLDEPMSALDVASAPALRSLLRRVLRTGDRTAVLVTHDALDALALADTVVVLDGGRVVERGDVRTVLTRPRSAFAARIAGINLRSGTMAGDGMLRSPVGVDIAGQTETDLPAGSAAVAVFEPRAVSVYLDPPHGSPRNAFAVTIAEIENRGDVVRVRAEDEAGQPGLSADITASAAAELDLVPGSVATFVVKATETLIYAQGAGS</sequence>
<proteinExistence type="predicted"/>
<reference evidence="13 14" key="1">
    <citation type="journal article" date="2016" name="Sci. Rep.">
        <title>Draft genome sequencing and secretome analysis of fungal phytopathogen Ascochyta rabiei provides insight into the necrotrophic effector repertoire.</title>
        <authorList>
            <person name="Verma S."/>
            <person name="Gazara R.K."/>
            <person name="Nizam S."/>
            <person name="Parween S."/>
            <person name="Chattopadhyay D."/>
            <person name="Verma P.K."/>
        </authorList>
    </citation>
    <scope>NUCLEOTIDE SEQUENCE [LARGE SCALE GENOMIC DNA]</scope>
    <source>
        <strain evidence="13 14">ArDII</strain>
    </source>
</reference>
<evidence type="ECO:0000256" key="2">
    <source>
        <dbReference type="ARBA" id="ARBA00022448"/>
    </source>
</evidence>
<dbReference type="Proteomes" id="UP000076837">
    <property type="component" value="Unassembled WGS sequence"/>
</dbReference>
<dbReference type="NCBIfam" id="TIGR01581">
    <property type="entry name" value="Mo_ABC_porter"/>
    <property type="match status" value="1"/>
</dbReference>
<keyword evidence="8 9" id="KW-0472">Membrane</keyword>
<dbReference type="AlphaFoldDB" id="A0A163LEZ5"/>
<evidence type="ECO:0000259" key="10">
    <source>
        <dbReference type="PROSITE" id="PS50893"/>
    </source>
</evidence>
<feature type="transmembrane region" description="Helical" evidence="9">
    <location>
        <begin position="95"/>
        <end position="122"/>
    </location>
</feature>
<evidence type="ECO:0000313" key="13">
    <source>
        <dbReference type="EMBL" id="KZM27739.1"/>
    </source>
</evidence>
<evidence type="ECO:0008006" key="15">
    <source>
        <dbReference type="Google" id="ProtNLM"/>
    </source>
</evidence>
<evidence type="ECO:0000256" key="5">
    <source>
        <dbReference type="ARBA" id="ARBA00022741"/>
    </source>
</evidence>
<evidence type="ECO:0000259" key="12">
    <source>
        <dbReference type="PROSITE" id="PS51866"/>
    </source>
</evidence>
<keyword evidence="6" id="KW-0067">ATP-binding</keyword>
<feature type="domain" description="ABC transporter" evidence="10">
    <location>
        <begin position="210"/>
        <end position="447"/>
    </location>
</feature>
<dbReference type="InterPro" id="IPR005116">
    <property type="entry name" value="Transp-assoc_OB_typ1"/>
</dbReference>
<keyword evidence="4 9" id="KW-0812">Transmembrane</keyword>
<dbReference type="NCBIfam" id="TIGR02141">
    <property type="entry name" value="modB_ABC"/>
    <property type="match status" value="1"/>
</dbReference>
<feature type="domain" description="Mop" evidence="12">
    <location>
        <begin position="501"/>
        <end position="568"/>
    </location>
</feature>
<feature type="transmembrane region" description="Helical" evidence="9">
    <location>
        <begin position="151"/>
        <end position="172"/>
    </location>
</feature>